<reference evidence="1" key="1">
    <citation type="submission" date="2013-10" db="EMBL/GenBank/DDBJ databases">
        <title>Genomic analysis of the causative agents of coccidiosis in chickens.</title>
        <authorList>
            <person name="Reid A.J."/>
            <person name="Blake D."/>
            <person name="Billington K."/>
            <person name="Browne H."/>
            <person name="Dunn M."/>
            <person name="Hung S."/>
            <person name="Kawahara F."/>
            <person name="Miranda-Saavedra D."/>
            <person name="Mourier T."/>
            <person name="Nagra H."/>
            <person name="Otto T.D."/>
            <person name="Rawlings N."/>
            <person name="Sanchez A."/>
            <person name="Sanders M."/>
            <person name="Subramaniam C."/>
            <person name="Tay Y."/>
            <person name="Dear P."/>
            <person name="Doerig C."/>
            <person name="Gruber A."/>
            <person name="Parkinson J."/>
            <person name="Shirley M."/>
            <person name="Wan K.L."/>
            <person name="Berriman M."/>
            <person name="Tomley F."/>
            <person name="Pain A."/>
        </authorList>
    </citation>
    <scope>NUCLEOTIDE SEQUENCE [LARGE SCALE GENOMIC DNA]</scope>
    <source>
        <strain evidence="1">Houghton</strain>
    </source>
</reference>
<dbReference type="VEuPathDB" id="ToxoDB:ENH_00032370"/>
<feature type="non-terminal residue" evidence="1">
    <location>
        <position position="80"/>
    </location>
</feature>
<proteinExistence type="predicted"/>
<evidence type="ECO:0000313" key="2">
    <source>
        <dbReference type="Proteomes" id="UP000030754"/>
    </source>
</evidence>
<dbReference type="AlphaFoldDB" id="U6MSN7"/>
<dbReference type="RefSeq" id="XP_013435689.1">
    <property type="nucleotide sequence ID" value="XM_013580235.1"/>
</dbReference>
<evidence type="ECO:0000313" key="1">
    <source>
        <dbReference type="EMBL" id="CDJ67222.1"/>
    </source>
</evidence>
<dbReference type="GeneID" id="25473401"/>
<reference evidence="1" key="2">
    <citation type="submission" date="2013-10" db="EMBL/GenBank/DDBJ databases">
        <authorList>
            <person name="Aslett M."/>
        </authorList>
    </citation>
    <scope>NUCLEOTIDE SEQUENCE [LARGE SCALE GENOMIC DNA]</scope>
    <source>
        <strain evidence="1">Houghton</strain>
    </source>
</reference>
<sequence length="80" mass="9330">MSVACYYVLAKPVAELVGYYLASLQLVLCKVLMHGDNVKFRDRREATAELRAAQDPWRPREEQRRKAECHCPLPFLYCLE</sequence>
<gene>
    <name evidence="1" type="ORF">ENH_00032370</name>
</gene>
<dbReference type="Proteomes" id="UP000030754">
    <property type="component" value="Unassembled WGS sequence"/>
</dbReference>
<dbReference type="EMBL" id="HG724198">
    <property type="protein sequence ID" value="CDJ67222.1"/>
    <property type="molecule type" value="Genomic_DNA"/>
</dbReference>
<accession>U6MSN7</accession>
<protein>
    <submittedName>
        <fullName evidence="1">Uncharacterized protein</fullName>
    </submittedName>
</protein>
<organism evidence="1 2">
    <name type="scientific">Eimeria necatrix</name>
    <dbReference type="NCBI Taxonomy" id="51315"/>
    <lineage>
        <taxon>Eukaryota</taxon>
        <taxon>Sar</taxon>
        <taxon>Alveolata</taxon>
        <taxon>Apicomplexa</taxon>
        <taxon>Conoidasida</taxon>
        <taxon>Coccidia</taxon>
        <taxon>Eucoccidiorida</taxon>
        <taxon>Eimeriorina</taxon>
        <taxon>Eimeriidae</taxon>
        <taxon>Eimeria</taxon>
    </lineage>
</organism>
<name>U6MSN7_9EIME</name>
<keyword evidence="2" id="KW-1185">Reference proteome</keyword>